<dbReference type="RefSeq" id="WP_058258768.1">
    <property type="nucleotide sequence ID" value="NZ_DUPS01000010.1"/>
</dbReference>
<sequence length="96" mass="10919">MGKMQLLFSNEVTLDDNRSMRLEYKITENLKADSGEPYYGIQIAKYLGNNVEIDEIKGISYSKDKVEAIIKILYENVVTPISMVEIIDDLITLEAV</sequence>
<dbReference type="KEGG" id="hsd:SD1D_1992"/>
<accession>A0A0K8J864</accession>
<evidence type="ECO:0000313" key="2">
    <source>
        <dbReference type="Proteomes" id="UP000196053"/>
    </source>
</evidence>
<organism evidence="1 2">
    <name type="scientific">Herbinix luporum</name>
    <dbReference type="NCBI Taxonomy" id="1679721"/>
    <lineage>
        <taxon>Bacteria</taxon>
        <taxon>Bacillati</taxon>
        <taxon>Bacillota</taxon>
        <taxon>Clostridia</taxon>
        <taxon>Lachnospirales</taxon>
        <taxon>Lachnospiraceae</taxon>
        <taxon>Herbinix</taxon>
    </lineage>
</organism>
<proteinExistence type="predicted"/>
<dbReference type="Proteomes" id="UP000196053">
    <property type="component" value="Chromosome I"/>
</dbReference>
<dbReference type="EMBL" id="LN879430">
    <property type="protein sequence ID" value="CUH93528.1"/>
    <property type="molecule type" value="Genomic_DNA"/>
</dbReference>
<gene>
    <name evidence="1" type="ORF">SD1D_1992</name>
</gene>
<name>A0A0K8J864_9FIRM</name>
<dbReference type="InterPro" id="IPR017016">
    <property type="entry name" value="UCP033595"/>
</dbReference>
<evidence type="ECO:0000313" key="1">
    <source>
        <dbReference type="EMBL" id="CUH93528.1"/>
    </source>
</evidence>
<keyword evidence="2" id="KW-1185">Reference proteome</keyword>
<protein>
    <submittedName>
        <fullName evidence="1">Uncharacterized protein</fullName>
    </submittedName>
</protein>
<reference evidence="2" key="1">
    <citation type="submission" date="2015-09" db="EMBL/GenBank/DDBJ databases">
        <authorList>
            <person name="Wibberg D."/>
        </authorList>
    </citation>
    <scope>NUCLEOTIDE SEQUENCE [LARGE SCALE GENOMIC DNA]</scope>
    <source>
        <strain evidence="2">SD1D</strain>
    </source>
</reference>
<dbReference type="Pfam" id="PF20124">
    <property type="entry name" value="DUF6514"/>
    <property type="match status" value="1"/>
</dbReference>
<dbReference type="AlphaFoldDB" id="A0A0K8J864"/>
<dbReference type="OrthoDB" id="2061440at2"/>